<keyword evidence="2" id="KW-0472">Membrane</keyword>
<feature type="transmembrane region" description="Helical" evidence="2">
    <location>
        <begin position="190"/>
        <end position="211"/>
    </location>
</feature>
<protein>
    <recommendedName>
        <fullName evidence="3">DUF6533 domain-containing protein</fullName>
    </recommendedName>
</protein>
<keyword evidence="2" id="KW-1133">Transmembrane helix</keyword>
<feature type="transmembrane region" description="Helical" evidence="2">
    <location>
        <begin position="56"/>
        <end position="78"/>
    </location>
</feature>
<gene>
    <name evidence="4" type="ORF">ONZ51_g13527</name>
</gene>
<evidence type="ECO:0000256" key="1">
    <source>
        <dbReference type="SAM" id="MobiDB-lite"/>
    </source>
</evidence>
<dbReference type="InterPro" id="IPR045340">
    <property type="entry name" value="DUF6533"/>
</dbReference>
<organism evidence="4 5">
    <name type="scientific">Trametes cubensis</name>
    <dbReference type="NCBI Taxonomy" id="1111947"/>
    <lineage>
        <taxon>Eukaryota</taxon>
        <taxon>Fungi</taxon>
        <taxon>Dikarya</taxon>
        <taxon>Basidiomycota</taxon>
        <taxon>Agaricomycotina</taxon>
        <taxon>Agaricomycetes</taxon>
        <taxon>Polyporales</taxon>
        <taxon>Polyporaceae</taxon>
        <taxon>Trametes</taxon>
    </lineage>
</organism>
<feature type="transmembrane region" description="Helical" evidence="2">
    <location>
        <begin position="12"/>
        <end position="35"/>
    </location>
</feature>
<feature type="transmembrane region" description="Helical" evidence="2">
    <location>
        <begin position="149"/>
        <end position="169"/>
    </location>
</feature>
<feature type="domain" description="DUF6533" evidence="3">
    <location>
        <begin position="25"/>
        <end position="69"/>
    </location>
</feature>
<dbReference type="Proteomes" id="UP001215151">
    <property type="component" value="Unassembled WGS sequence"/>
</dbReference>
<evidence type="ECO:0000259" key="3">
    <source>
        <dbReference type="Pfam" id="PF20151"/>
    </source>
</evidence>
<evidence type="ECO:0000256" key="2">
    <source>
        <dbReference type="SAM" id="Phobius"/>
    </source>
</evidence>
<keyword evidence="2" id="KW-0812">Transmembrane</keyword>
<accession>A0AAD7TGE5</accession>
<evidence type="ECO:0000313" key="5">
    <source>
        <dbReference type="Proteomes" id="UP001215151"/>
    </source>
</evidence>
<sequence length="332" mass="36818">MSESYIPSDAELVSAFHNIFIVICSGFSAVALLLFHNLVTLEEVVYHLRKPKLTGSTVLFLANQYLPLAVALYFAWGWSSDATICRREQILGTVLEALQYIPWAAFSALRLYALQRNVYWASIVFLFSLSPLIFNFANRDAVVGHLHGSHLWLLSAIYCSRSLAILVTVRRYLVHLRFTPLADMQCDACAVVILIRLPTILADIIVIIATWTTQYSSHRLAQTVRTQPALSTVALRDGVIYFIMVFDTLQLYTIDDGDCGSILAQYVEPLTAVLVSYFLINLRQAADATRVLEETTIAEEGTLEFRIIGSMGASLPGPGEDGLSGTVDTEDV</sequence>
<reference evidence="4" key="1">
    <citation type="submission" date="2022-11" db="EMBL/GenBank/DDBJ databases">
        <title>Genome Sequence of Cubamyces cubensis.</title>
        <authorList>
            <person name="Buettner E."/>
        </authorList>
    </citation>
    <scope>NUCLEOTIDE SEQUENCE</scope>
    <source>
        <strain evidence="4">MPL-01</strain>
    </source>
</reference>
<name>A0AAD7TGE5_9APHY</name>
<dbReference type="AlphaFoldDB" id="A0AAD7TGE5"/>
<dbReference type="Pfam" id="PF20151">
    <property type="entry name" value="DUF6533"/>
    <property type="match status" value="1"/>
</dbReference>
<proteinExistence type="predicted"/>
<evidence type="ECO:0000313" key="4">
    <source>
        <dbReference type="EMBL" id="KAJ8453561.1"/>
    </source>
</evidence>
<feature type="region of interest" description="Disordered" evidence="1">
    <location>
        <begin position="313"/>
        <end position="332"/>
    </location>
</feature>
<feature type="transmembrane region" description="Helical" evidence="2">
    <location>
        <begin position="118"/>
        <end position="137"/>
    </location>
</feature>
<comment type="caution">
    <text evidence="4">The sequence shown here is derived from an EMBL/GenBank/DDBJ whole genome shotgun (WGS) entry which is preliminary data.</text>
</comment>
<keyword evidence="5" id="KW-1185">Reference proteome</keyword>
<dbReference type="EMBL" id="JAPEVG010001258">
    <property type="protein sequence ID" value="KAJ8453561.1"/>
    <property type="molecule type" value="Genomic_DNA"/>
</dbReference>